<dbReference type="KEGG" id="cmos:111447281"/>
<keyword evidence="6" id="KW-1185">Reference proteome</keyword>
<dbReference type="GO" id="GO:0005829">
    <property type="term" value="C:cytosol"/>
    <property type="evidence" value="ECO:0007669"/>
    <property type="project" value="UniProtKB-SubCell"/>
</dbReference>
<dbReference type="RefSeq" id="XP_022942110.1">
    <property type="nucleotide sequence ID" value="XM_023086342.1"/>
</dbReference>
<comment type="function">
    <text evidence="3">Is involved in the conjugation of reduced glutathione to a wide number of exogenous and endogenous hydrophobic electrophiles.</text>
</comment>
<dbReference type="SFLD" id="SFLDG00358">
    <property type="entry name" value="Main_(cytGST)"/>
    <property type="match status" value="1"/>
</dbReference>
<dbReference type="InterPro" id="IPR010987">
    <property type="entry name" value="Glutathione-S-Trfase_C-like"/>
</dbReference>
<dbReference type="Gene3D" id="1.20.1050.10">
    <property type="match status" value="1"/>
</dbReference>
<dbReference type="SFLD" id="SFLDS00019">
    <property type="entry name" value="Glutathione_Transferase_(cytos"/>
    <property type="match status" value="1"/>
</dbReference>
<keyword evidence="1 3" id="KW-0808">Transferase</keyword>
<sequence>MSSSQELVLLDLRASPFATRVRVALAEKGLNCEIKQEDLSNKSPLLLEMNPVQKQIPVLIHKGKPILESIIIVEYIDETWSSEAGYANLLPSHPYERSHARFWADYVDKKIYPNGGKLWNKKDLTEEEKEAAMKELMGSFKQLEEELGDKPYFGGQSFGFIDLSLIPFYSMFLAFKLLGNLDLEAECPKILEWAKRCCLRDTVAKSMPTQQEVYDVVLDIIKRH</sequence>
<dbReference type="InterPro" id="IPR004045">
    <property type="entry name" value="Glutathione_S-Trfase_N"/>
</dbReference>
<evidence type="ECO:0000256" key="2">
    <source>
        <dbReference type="ARBA" id="ARBA00047960"/>
    </source>
</evidence>
<dbReference type="GeneID" id="111447281"/>
<dbReference type="Proteomes" id="UP000504609">
    <property type="component" value="Unplaced"/>
</dbReference>
<dbReference type="SFLD" id="SFLDG01152">
    <property type="entry name" value="Main.3:_Omega-_and_Tau-like"/>
    <property type="match status" value="1"/>
</dbReference>
<dbReference type="AlphaFoldDB" id="A0A6J1FVL9"/>
<dbReference type="InterPro" id="IPR045073">
    <property type="entry name" value="Omega/Tau-like"/>
</dbReference>
<dbReference type="SUPFAM" id="SSF52833">
    <property type="entry name" value="Thioredoxin-like"/>
    <property type="match status" value="1"/>
</dbReference>
<evidence type="ECO:0000256" key="3">
    <source>
        <dbReference type="RuleBase" id="RU369102"/>
    </source>
</evidence>
<feature type="domain" description="GST N-terminal" evidence="4">
    <location>
        <begin position="5"/>
        <end position="84"/>
    </location>
</feature>
<comment type="similarity">
    <text evidence="3">Belongs to the GST superfamily.</text>
</comment>
<dbReference type="EC" id="2.5.1.18" evidence="3"/>
<evidence type="ECO:0000256" key="1">
    <source>
        <dbReference type="ARBA" id="ARBA00022679"/>
    </source>
</evidence>
<evidence type="ECO:0000313" key="6">
    <source>
        <dbReference type="Proteomes" id="UP000504609"/>
    </source>
</evidence>
<dbReference type="Pfam" id="PF13410">
    <property type="entry name" value="GST_C_2"/>
    <property type="match status" value="1"/>
</dbReference>
<dbReference type="GO" id="GO:0004364">
    <property type="term" value="F:glutathione transferase activity"/>
    <property type="evidence" value="ECO:0007669"/>
    <property type="project" value="UniProtKB-UniRule"/>
</dbReference>
<dbReference type="CDD" id="cd03185">
    <property type="entry name" value="GST_C_Tau"/>
    <property type="match status" value="1"/>
</dbReference>
<dbReference type="PANTHER" id="PTHR11260:SF769">
    <property type="entry name" value="GLUTATHIONE TRANSFERASE"/>
    <property type="match status" value="1"/>
</dbReference>
<protein>
    <recommendedName>
        <fullName evidence="3">Glutathione S-transferase</fullName>
        <ecNumber evidence="3">2.5.1.18</ecNumber>
    </recommendedName>
</protein>
<dbReference type="InterPro" id="IPR045074">
    <property type="entry name" value="GST_C_Tau"/>
</dbReference>
<dbReference type="SUPFAM" id="SSF47616">
    <property type="entry name" value="GST C-terminal domain-like"/>
    <property type="match status" value="1"/>
</dbReference>
<comment type="subcellular location">
    <subcellularLocation>
        <location evidence="3">Cytoplasm</location>
        <location evidence="3">Cytosol</location>
    </subcellularLocation>
</comment>
<evidence type="ECO:0000259" key="4">
    <source>
        <dbReference type="PROSITE" id="PS50404"/>
    </source>
</evidence>
<evidence type="ECO:0000313" key="7">
    <source>
        <dbReference type="RefSeq" id="XP_022942110.1"/>
    </source>
</evidence>
<dbReference type="PANTHER" id="PTHR11260">
    <property type="entry name" value="GLUTATHIONE S-TRANSFERASE, GST, SUPERFAMILY, GST DOMAIN CONTAINING"/>
    <property type="match status" value="1"/>
</dbReference>
<dbReference type="PROSITE" id="PS50405">
    <property type="entry name" value="GST_CTER"/>
    <property type="match status" value="1"/>
</dbReference>
<gene>
    <name evidence="7" type="primary">LOC111447281</name>
</gene>
<name>A0A6J1FVL9_CUCMO</name>
<dbReference type="InterPro" id="IPR036249">
    <property type="entry name" value="Thioredoxin-like_sf"/>
</dbReference>
<dbReference type="CDD" id="cd03058">
    <property type="entry name" value="GST_N_Tau"/>
    <property type="match status" value="1"/>
</dbReference>
<accession>A0A6J1FVL9</accession>
<keyword evidence="3" id="KW-0963">Cytoplasm</keyword>
<proteinExistence type="inferred from homology"/>
<dbReference type="GO" id="GO:0006749">
    <property type="term" value="P:glutathione metabolic process"/>
    <property type="evidence" value="ECO:0007669"/>
    <property type="project" value="InterPro"/>
</dbReference>
<feature type="domain" description="GST C-terminal" evidence="5">
    <location>
        <begin position="93"/>
        <end position="216"/>
    </location>
</feature>
<dbReference type="InterPro" id="IPR036282">
    <property type="entry name" value="Glutathione-S-Trfase_C_sf"/>
</dbReference>
<dbReference type="Pfam" id="PF02798">
    <property type="entry name" value="GST_N"/>
    <property type="match status" value="1"/>
</dbReference>
<dbReference type="FunFam" id="3.40.30.10:FF:000014">
    <property type="entry name" value="Tau class glutathione S-transferase"/>
    <property type="match status" value="1"/>
</dbReference>
<reference evidence="7" key="1">
    <citation type="submission" date="2025-08" db="UniProtKB">
        <authorList>
            <consortium name="RefSeq"/>
        </authorList>
    </citation>
    <scope>IDENTIFICATION</scope>
    <source>
        <tissue evidence="7">Young leaves</tissue>
    </source>
</reference>
<dbReference type="Gene3D" id="3.40.30.10">
    <property type="entry name" value="Glutaredoxin"/>
    <property type="match status" value="1"/>
</dbReference>
<dbReference type="PROSITE" id="PS50404">
    <property type="entry name" value="GST_NTER"/>
    <property type="match status" value="1"/>
</dbReference>
<comment type="catalytic activity">
    <reaction evidence="2 3">
        <text>RX + glutathione = an S-substituted glutathione + a halide anion + H(+)</text>
        <dbReference type="Rhea" id="RHEA:16437"/>
        <dbReference type="ChEBI" id="CHEBI:15378"/>
        <dbReference type="ChEBI" id="CHEBI:16042"/>
        <dbReference type="ChEBI" id="CHEBI:17792"/>
        <dbReference type="ChEBI" id="CHEBI:57925"/>
        <dbReference type="ChEBI" id="CHEBI:90779"/>
        <dbReference type="EC" id="2.5.1.18"/>
    </reaction>
</comment>
<dbReference type="InterPro" id="IPR040079">
    <property type="entry name" value="Glutathione_S-Trfase"/>
</dbReference>
<organism evidence="6 7">
    <name type="scientific">Cucurbita moschata</name>
    <name type="common">Winter crookneck squash</name>
    <name type="synonym">Cucurbita pepo var. moschata</name>
    <dbReference type="NCBI Taxonomy" id="3662"/>
    <lineage>
        <taxon>Eukaryota</taxon>
        <taxon>Viridiplantae</taxon>
        <taxon>Streptophyta</taxon>
        <taxon>Embryophyta</taxon>
        <taxon>Tracheophyta</taxon>
        <taxon>Spermatophyta</taxon>
        <taxon>Magnoliopsida</taxon>
        <taxon>eudicotyledons</taxon>
        <taxon>Gunneridae</taxon>
        <taxon>Pentapetalae</taxon>
        <taxon>rosids</taxon>
        <taxon>fabids</taxon>
        <taxon>Cucurbitales</taxon>
        <taxon>Cucurbitaceae</taxon>
        <taxon>Cucurbiteae</taxon>
        <taxon>Cucurbita</taxon>
    </lineage>
</organism>
<evidence type="ECO:0000259" key="5">
    <source>
        <dbReference type="PROSITE" id="PS50405"/>
    </source>
</evidence>